<reference evidence="7 8" key="1">
    <citation type="submission" date="2018-04" db="EMBL/GenBank/DDBJ databases">
        <title>Genomic Encyclopedia of Type Strains, Phase IV (KMG-IV): sequencing the most valuable type-strain genomes for metagenomic binning, comparative biology and taxonomic classification.</title>
        <authorList>
            <person name="Goeker M."/>
        </authorList>
    </citation>
    <scope>NUCLEOTIDE SEQUENCE [LARGE SCALE GENOMIC DNA]</scope>
    <source>
        <strain evidence="7 8">DSM 28795</strain>
    </source>
</reference>
<dbReference type="EC" id="6.3.5.-" evidence="6"/>
<dbReference type="GO" id="GO:0016740">
    <property type="term" value="F:transferase activity"/>
    <property type="evidence" value="ECO:0007669"/>
    <property type="project" value="UniProtKB-KW"/>
</dbReference>
<protein>
    <recommendedName>
        <fullName evidence="6">Aspartyl/glutamyl-tRNA(Asn/Gln) amidotransferase subunit C</fullName>
        <shortName evidence="6">Asp/Glu-ADT subunit C</shortName>
        <ecNumber evidence="6">6.3.5.-</ecNumber>
    </recommendedName>
</protein>
<dbReference type="PANTHER" id="PTHR15004:SF0">
    <property type="entry name" value="GLUTAMYL-TRNA(GLN) AMIDOTRANSFERASE SUBUNIT C, MITOCHONDRIAL"/>
    <property type="match status" value="1"/>
</dbReference>
<dbReference type="GO" id="GO:0006412">
    <property type="term" value="P:translation"/>
    <property type="evidence" value="ECO:0007669"/>
    <property type="project" value="UniProtKB-UniRule"/>
</dbReference>
<dbReference type="Gene3D" id="1.10.20.60">
    <property type="entry name" value="Glu-tRNAGln amidotransferase C subunit, N-terminal domain"/>
    <property type="match status" value="1"/>
</dbReference>
<dbReference type="Pfam" id="PF02686">
    <property type="entry name" value="GatC"/>
    <property type="match status" value="1"/>
</dbReference>
<organism evidence="7 8">
    <name type="scientific">Convivina intestini</name>
    <dbReference type="NCBI Taxonomy" id="1505726"/>
    <lineage>
        <taxon>Bacteria</taxon>
        <taxon>Bacillati</taxon>
        <taxon>Bacillota</taxon>
        <taxon>Bacilli</taxon>
        <taxon>Lactobacillales</taxon>
        <taxon>Lactobacillaceae</taxon>
        <taxon>Convivina</taxon>
    </lineage>
</organism>
<comment type="subunit">
    <text evidence="2 6">Heterotrimer of A, B and C subunits.</text>
</comment>
<evidence type="ECO:0000256" key="5">
    <source>
        <dbReference type="ARBA" id="ARBA00047913"/>
    </source>
</evidence>
<evidence type="ECO:0000256" key="2">
    <source>
        <dbReference type="ARBA" id="ARBA00011123"/>
    </source>
</evidence>
<sequence length="151" mass="17361">MLSQRSQLYLLFFKKQIRRNLIYVKIDEYNNLERIVVRLVFKQVQMKVVNMAETISRNDVAHVASLAKLAFDEAKLDQFTDQLTDILTLFETLSEVDTSAVEPTYSVTPNVNHLREDVADNWHQKQELLANAPEEAADLIKVPAIIKGEDD</sequence>
<dbReference type="GO" id="GO:0050567">
    <property type="term" value="F:glutaminyl-tRNA synthase (glutamine-hydrolyzing) activity"/>
    <property type="evidence" value="ECO:0007669"/>
    <property type="project" value="UniProtKB-UniRule"/>
</dbReference>
<evidence type="ECO:0000256" key="4">
    <source>
        <dbReference type="ARBA" id="ARBA00047380"/>
    </source>
</evidence>
<evidence type="ECO:0000313" key="7">
    <source>
        <dbReference type="EMBL" id="PVY85282.1"/>
    </source>
</evidence>
<dbReference type="GO" id="GO:0005524">
    <property type="term" value="F:ATP binding"/>
    <property type="evidence" value="ECO:0007669"/>
    <property type="project" value="UniProtKB-KW"/>
</dbReference>
<comment type="catalytic activity">
    <reaction evidence="5 6">
        <text>L-glutamyl-tRNA(Gln) + L-glutamine + ATP + H2O = L-glutaminyl-tRNA(Gln) + L-glutamate + ADP + phosphate + H(+)</text>
        <dbReference type="Rhea" id="RHEA:17521"/>
        <dbReference type="Rhea" id="RHEA-COMP:9681"/>
        <dbReference type="Rhea" id="RHEA-COMP:9684"/>
        <dbReference type="ChEBI" id="CHEBI:15377"/>
        <dbReference type="ChEBI" id="CHEBI:15378"/>
        <dbReference type="ChEBI" id="CHEBI:29985"/>
        <dbReference type="ChEBI" id="CHEBI:30616"/>
        <dbReference type="ChEBI" id="CHEBI:43474"/>
        <dbReference type="ChEBI" id="CHEBI:58359"/>
        <dbReference type="ChEBI" id="CHEBI:78520"/>
        <dbReference type="ChEBI" id="CHEBI:78521"/>
        <dbReference type="ChEBI" id="CHEBI:456216"/>
    </reaction>
</comment>
<evidence type="ECO:0000256" key="3">
    <source>
        <dbReference type="ARBA" id="ARBA00024799"/>
    </source>
</evidence>
<dbReference type="PANTHER" id="PTHR15004">
    <property type="entry name" value="GLUTAMYL-TRNA(GLN) AMIDOTRANSFERASE SUBUNIT C, MITOCHONDRIAL"/>
    <property type="match status" value="1"/>
</dbReference>
<gene>
    <name evidence="6" type="primary">gatC</name>
    <name evidence="7" type="ORF">C7384_102102</name>
</gene>
<dbReference type="SUPFAM" id="SSF141000">
    <property type="entry name" value="Glu-tRNAGln amidotransferase C subunit"/>
    <property type="match status" value="1"/>
</dbReference>
<dbReference type="InterPro" id="IPR003837">
    <property type="entry name" value="GatC"/>
</dbReference>
<comment type="similarity">
    <text evidence="1 6">Belongs to the GatC family.</text>
</comment>
<keyword evidence="7" id="KW-0808">Transferase</keyword>
<evidence type="ECO:0000256" key="6">
    <source>
        <dbReference type="HAMAP-Rule" id="MF_00122"/>
    </source>
</evidence>
<keyword evidence="6" id="KW-0648">Protein biosynthesis</keyword>
<dbReference type="GO" id="GO:0070681">
    <property type="term" value="P:glutaminyl-tRNAGln biosynthesis via transamidation"/>
    <property type="evidence" value="ECO:0007669"/>
    <property type="project" value="TreeGrafter"/>
</dbReference>
<keyword evidence="6" id="KW-0436">Ligase</keyword>
<proteinExistence type="inferred from homology"/>
<evidence type="ECO:0000313" key="8">
    <source>
        <dbReference type="Proteomes" id="UP000245433"/>
    </source>
</evidence>
<keyword evidence="6" id="KW-0067">ATP-binding</keyword>
<name>A0A2U1DCI3_9LACO</name>
<dbReference type="Proteomes" id="UP000245433">
    <property type="component" value="Unassembled WGS sequence"/>
</dbReference>
<evidence type="ECO:0000256" key="1">
    <source>
        <dbReference type="ARBA" id="ARBA00010757"/>
    </source>
</evidence>
<dbReference type="AlphaFoldDB" id="A0A2U1DCI3"/>
<dbReference type="NCBIfam" id="TIGR00135">
    <property type="entry name" value="gatC"/>
    <property type="match status" value="1"/>
</dbReference>
<accession>A0A2U1DCI3</accession>
<comment type="catalytic activity">
    <reaction evidence="4 6">
        <text>L-aspartyl-tRNA(Asn) + L-glutamine + ATP + H2O = L-asparaginyl-tRNA(Asn) + L-glutamate + ADP + phosphate + 2 H(+)</text>
        <dbReference type="Rhea" id="RHEA:14513"/>
        <dbReference type="Rhea" id="RHEA-COMP:9674"/>
        <dbReference type="Rhea" id="RHEA-COMP:9677"/>
        <dbReference type="ChEBI" id="CHEBI:15377"/>
        <dbReference type="ChEBI" id="CHEBI:15378"/>
        <dbReference type="ChEBI" id="CHEBI:29985"/>
        <dbReference type="ChEBI" id="CHEBI:30616"/>
        <dbReference type="ChEBI" id="CHEBI:43474"/>
        <dbReference type="ChEBI" id="CHEBI:58359"/>
        <dbReference type="ChEBI" id="CHEBI:78515"/>
        <dbReference type="ChEBI" id="CHEBI:78516"/>
        <dbReference type="ChEBI" id="CHEBI:456216"/>
    </reaction>
</comment>
<keyword evidence="6" id="KW-0547">Nucleotide-binding</keyword>
<comment type="function">
    <text evidence="3 6">Allows the formation of correctly charged Asn-tRNA(Asn) or Gln-tRNA(Gln) through the transamidation of misacylated Asp-tRNA(Asn) or Glu-tRNA(Gln) in organisms which lack either or both of asparaginyl-tRNA or glutaminyl-tRNA synthetases. The reaction takes place in the presence of glutamine and ATP through an activated phospho-Asp-tRNA(Asn) or phospho-Glu-tRNA(Gln).</text>
</comment>
<dbReference type="HAMAP" id="MF_00122">
    <property type="entry name" value="GatC"/>
    <property type="match status" value="1"/>
</dbReference>
<dbReference type="GO" id="GO:0006450">
    <property type="term" value="P:regulation of translational fidelity"/>
    <property type="evidence" value="ECO:0007669"/>
    <property type="project" value="InterPro"/>
</dbReference>
<comment type="caution">
    <text evidence="7">The sequence shown here is derived from an EMBL/GenBank/DDBJ whole genome shotgun (WGS) entry which is preliminary data.</text>
</comment>
<dbReference type="InterPro" id="IPR036113">
    <property type="entry name" value="Asp/Glu-ADT_sf_sub_c"/>
</dbReference>
<keyword evidence="8" id="KW-1185">Reference proteome</keyword>
<dbReference type="GO" id="GO:0050566">
    <property type="term" value="F:asparaginyl-tRNA synthase (glutamine-hydrolyzing) activity"/>
    <property type="evidence" value="ECO:0007669"/>
    <property type="project" value="RHEA"/>
</dbReference>
<dbReference type="EMBL" id="QEKT01000002">
    <property type="protein sequence ID" value="PVY85282.1"/>
    <property type="molecule type" value="Genomic_DNA"/>
</dbReference>